<dbReference type="PANTHER" id="PTHR23132">
    <property type="entry name" value="D-ALANINE--D-ALANINE LIGASE"/>
    <property type="match status" value="1"/>
</dbReference>
<dbReference type="EC" id="6.3.2.4" evidence="13"/>
<dbReference type="PROSITE" id="PS50975">
    <property type="entry name" value="ATP_GRASP"/>
    <property type="match status" value="1"/>
</dbReference>
<keyword evidence="12 13" id="KW-0961">Cell wall biogenesis/degradation</keyword>
<comment type="cofactor">
    <cofactor evidence="1">
        <name>Mn(2+)</name>
        <dbReference type="ChEBI" id="CHEBI:29035"/>
    </cofactor>
</comment>
<dbReference type="InterPro" id="IPR016185">
    <property type="entry name" value="PreATP-grasp_dom_sf"/>
</dbReference>
<comment type="catalytic activity">
    <reaction evidence="13">
        <text>2 D-alanine + ATP = D-alanyl-D-alanine + ADP + phosphate + H(+)</text>
        <dbReference type="Rhea" id="RHEA:11224"/>
        <dbReference type="ChEBI" id="CHEBI:15378"/>
        <dbReference type="ChEBI" id="CHEBI:30616"/>
        <dbReference type="ChEBI" id="CHEBI:43474"/>
        <dbReference type="ChEBI" id="CHEBI:57416"/>
        <dbReference type="ChEBI" id="CHEBI:57822"/>
        <dbReference type="ChEBI" id="CHEBI:456216"/>
        <dbReference type="EC" id="6.3.2.4"/>
    </reaction>
</comment>
<evidence type="ECO:0000256" key="4">
    <source>
        <dbReference type="ARBA" id="ARBA00022598"/>
    </source>
</evidence>
<evidence type="ECO:0000256" key="10">
    <source>
        <dbReference type="ARBA" id="ARBA00022984"/>
    </source>
</evidence>
<evidence type="ECO:0000256" key="5">
    <source>
        <dbReference type="ARBA" id="ARBA00022723"/>
    </source>
</evidence>
<dbReference type="InterPro" id="IPR013815">
    <property type="entry name" value="ATP_grasp_subdomain_1"/>
</dbReference>
<evidence type="ECO:0000256" key="13">
    <source>
        <dbReference type="HAMAP-Rule" id="MF_00047"/>
    </source>
</evidence>
<dbReference type="Gene3D" id="3.40.50.20">
    <property type="match status" value="1"/>
</dbReference>
<evidence type="ECO:0000256" key="14">
    <source>
        <dbReference type="PROSITE-ProRule" id="PRU00409"/>
    </source>
</evidence>
<comment type="pathway">
    <text evidence="13">Cell wall biogenesis; peptidoglycan biosynthesis.</text>
</comment>
<evidence type="ECO:0000313" key="17">
    <source>
        <dbReference type="Proteomes" id="UP001165685"/>
    </source>
</evidence>
<dbReference type="InterPro" id="IPR011127">
    <property type="entry name" value="Dala_Dala_lig_N"/>
</dbReference>
<evidence type="ECO:0000256" key="2">
    <source>
        <dbReference type="ARBA" id="ARBA00001946"/>
    </source>
</evidence>
<dbReference type="NCBIfam" id="TIGR01205">
    <property type="entry name" value="D_ala_D_alaTIGR"/>
    <property type="match status" value="1"/>
</dbReference>
<comment type="function">
    <text evidence="13">Cell wall formation.</text>
</comment>
<dbReference type="Proteomes" id="UP001165685">
    <property type="component" value="Unassembled WGS sequence"/>
</dbReference>
<dbReference type="SUPFAM" id="SSF52440">
    <property type="entry name" value="PreATP-grasp domain"/>
    <property type="match status" value="1"/>
</dbReference>
<dbReference type="GO" id="GO:0016874">
    <property type="term" value="F:ligase activity"/>
    <property type="evidence" value="ECO:0007669"/>
    <property type="project" value="UniProtKB-KW"/>
</dbReference>
<dbReference type="Gene3D" id="3.30.1490.20">
    <property type="entry name" value="ATP-grasp fold, A domain"/>
    <property type="match status" value="1"/>
</dbReference>
<evidence type="ECO:0000256" key="11">
    <source>
        <dbReference type="ARBA" id="ARBA00023211"/>
    </source>
</evidence>
<evidence type="ECO:0000256" key="6">
    <source>
        <dbReference type="ARBA" id="ARBA00022741"/>
    </source>
</evidence>
<keyword evidence="13" id="KW-0963">Cytoplasm</keyword>
<keyword evidence="8" id="KW-0460">Magnesium</keyword>
<evidence type="ECO:0000256" key="7">
    <source>
        <dbReference type="ARBA" id="ARBA00022840"/>
    </source>
</evidence>
<sequence>MAEQRRTGGNDRVRVAVVFGGRSSEHEISCVTAGSVLSVIDEGRYEVVPVGITRTGEWVLASGDPDRLAIEGGELPTVEGAGGGKALALPFDAGTGLAVMEPGAVPERLAEVDVVLPLLHGPYGEDGTIQGLFEMMGARYVGAGVFASAASMDKVFMKAMLTGHGIATGPYVPVTDREWRTERRRVLDDVAKLGEVLFVKPARAGSSVGITKVKDGSDTDAVVAAIEAAREHDPKVIVEAALSGREVECGVLEGADGGAPEASLPAEIHVADGFDFYDFEAKYLSSSSLTIPADLPEEVIERIRALAVRTFEAMGCEGLARVDFFYGDDGEVYVNELNTMPGFTPSSAFPQMWAATGVDYAQLVDRLITSALNRSAGLR</sequence>
<dbReference type="SUPFAM" id="SSF56059">
    <property type="entry name" value="Glutathione synthetase ATP-binding domain-like"/>
    <property type="match status" value="1"/>
</dbReference>
<keyword evidence="4 13" id="KW-0436">Ligase</keyword>
<dbReference type="InterPro" id="IPR005905">
    <property type="entry name" value="D_ala_D_ala"/>
</dbReference>
<keyword evidence="6 14" id="KW-0547">Nucleotide-binding</keyword>
<comment type="similarity">
    <text evidence="3 13">Belongs to the D-alanine--D-alanine ligase family.</text>
</comment>
<evidence type="ECO:0000313" key="16">
    <source>
        <dbReference type="EMBL" id="MDA2806449.1"/>
    </source>
</evidence>
<comment type="subcellular location">
    <subcellularLocation>
        <location evidence="13">Cytoplasm</location>
    </subcellularLocation>
</comment>
<dbReference type="Pfam" id="PF07478">
    <property type="entry name" value="Dala_Dala_lig_C"/>
    <property type="match status" value="1"/>
</dbReference>
<dbReference type="RefSeq" id="WP_270679089.1">
    <property type="nucleotide sequence ID" value="NZ_JAQFWP010000035.1"/>
</dbReference>
<dbReference type="NCBIfam" id="NF002528">
    <property type="entry name" value="PRK01966.1-4"/>
    <property type="match status" value="1"/>
</dbReference>
<feature type="domain" description="ATP-grasp" evidence="15">
    <location>
        <begin position="158"/>
        <end position="369"/>
    </location>
</feature>
<dbReference type="EMBL" id="JAQFWP010000035">
    <property type="protein sequence ID" value="MDA2806449.1"/>
    <property type="molecule type" value="Genomic_DNA"/>
</dbReference>
<dbReference type="Gene3D" id="3.30.470.20">
    <property type="entry name" value="ATP-grasp fold, B domain"/>
    <property type="match status" value="1"/>
</dbReference>
<dbReference type="PROSITE" id="PS00843">
    <property type="entry name" value="DALA_DALA_LIGASE_1"/>
    <property type="match status" value="1"/>
</dbReference>
<dbReference type="PANTHER" id="PTHR23132:SF25">
    <property type="entry name" value="D-ALANINE--D-ALANINE LIGASE A"/>
    <property type="match status" value="1"/>
</dbReference>
<evidence type="ECO:0000256" key="3">
    <source>
        <dbReference type="ARBA" id="ARBA00010871"/>
    </source>
</evidence>
<dbReference type="InterPro" id="IPR011761">
    <property type="entry name" value="ATP-grasp"/>
</dbReference>
<protein>
    <recommendedName>
        <fullName evidence="13">D-alanine--D-alanine ligase</fullName>
        <ecNumber evidence="13">6.3.2.4</ecNumber>
    </recommendedName>
    <alternativeName>
        <fullName evidence="13">D-Ala-D-Ala ligase</fullName>
    </alternativeName>
    <alternativeName>
        <fullName evidence="13">D-alanylalanine synthetase</fullName>
    </alternativeName>
</protein>
<keyword evidence="7 14" id="KW-0067">ATP-binding</keyword>
<keyword evidence="9 13" id="KW-0133">Cell shape</keyword>
<dbReference type="InterPro" id="IPR000291">
    <property type="entry name" value="D-Ala_lig_Van_CS"/>
</dbReference>
<evidence type="ECO:0000256" key="9">
    <source>
        <dbReference type="ARBA" id="ARBA00022960"/>
    </source>
</evidence>
<keyword evidence="11" id="KW-0464">Manganese</keyword>
<evidence type="ECO:0000256" key="12">
    <source>
        <dbReference type="ARBA" id="ARBA00023316"/>
    </source>
</evidence>
<keyword evidence="5" id="KW-0479">Metal-binding</keyword>
<dbReference type="InterPro" id="IPR011095">
    <property type="entry name" value="Dala_Dala_lig_C"/>
</dbReference>
<dbReference type="PROSITE" id="PS00844">
    <property type="entry name" value="DALA_DALA_LIGASE_2"/>
    <property type="match status" value="1"/>
</dbReference>
<keyword evidence="17" id="KW-1185">Reference proteome</keyword>
<evidence type="ECO:0000259" key="15">
    <source>
        <dbReference type="PROSITE" id="PS50975"/>
    </source>
</evidence>
<organism evidence="16 17">
    <name type="scientific">Nocardiopsis suaedae</name>
    <dbReference type="NCBI Taxonomy" id="3018444"/>
    <lineage>
        <taxon>Bacteria</taxon>
        <taxon>Bacillati</taxon>
        <taxon>Actinomycetota</taxon>
        <taxon>Actinomycetes</taxon>
        <taxon>Streptosporangiales</taxon>
        <taxon>Nocardiopsidaceae</taxon>
        <taxon>Nocardiopsis</taxon>
    </lineage>
</organism>
<reference evidence="16" key="1">
    <citation type="submission" date="2023-01" db="EMBL/GenBank/DDBJ databases">
        <title>Draft genome sequence of Nocardiopsis sp. LSu2-4 isolated from halophytes.</title>
        <authorList>
            <person name="Duangmal K."/>
            <person name="Chantavorakit T."/>
        </authorList>
    </citation>
    <scope>NUCLEOTIDE SEQUENCE</scope>
    <source>
        <strain evidence="16">LSu2-4</strain>
    </source>
</reference>
<dbReference type="Pfam" id="PF01820">
    <property type="entry name" value="Dala_Dala_lig_N"/>
    <property type="match status" value="1"/>
</dbReference>
<dbReference type="PIRSF" id="PIRSF039102">
    <property type="entry name" value="Ddl/VanB"/>
    <property type="match status" value="1"/>
</dbReference>
<comment type="cofactor">
    <cofactor evidence="2">
        <name>Mg(2+)</name>
        <dbReference type="ChEBI" id="CHEBI:18420"/>
    </cofactor>
</comment>
<accession>A0ABT4TQD1</accession>
<comment type="caution">
    <text evidence="16">The sequence shown here is derived from an EMBL/GenBank/DDBJ whole genome shotgun (WGS) entry which is preliminary data.</text>
</comment>
<name>A0ABT4TQD1_9ACTN</name>
<dbReference type="HAMAP" id="MF_00047">
    <property type="entry name" value="Dala_Dala_lig"/>
    <property type="match status" value="1"/>
</dbReference>
<evidence type="ECO:0000256" key="8">
    <source>
        <dbReference type="ARBA" id="ARBA00022842"/>
    </source>
</evidence>
<keyword evidence="10 13" id="KW-0573">Peptidoglycan synthesis</keyword>
<evidence type="ECO:0000256" key="1">
    <source>
        <dbReference type="ARBA" id="ARBA00001936"/>
    </source>
</evidence>
<gene>
    <name evidence="13" type="primary">ddl</name>
    <name evidence="16" type="ORF">O4U47_18195</name>
</gene>
<proteinExistence type="inferred from homology"/>